<evidence type="ECO:0000256" key="7">
    <source>
        <dbReference type="ARBA" id="ARBA00023004"/>
    </source>
</evidence>
<keyword evidence="10" id="KW-0456">Lyase</keyword>
<evidence type="ECO:0000256" key="3">
    <source>
        <dbReference type="ARBA" id="ARBA00022617"/>
    </source>
</evidence>
<evidence type="ECO:0000256" key="12">
    <source>
        <dbReference type="SAM" id="MobiDB-lite"/>
    </source>
</evidence>
<evidence type="ECO:0000256" key="9">
    <source>
        <dbReference type="ARBA" id="ARBA00023160"/>
    </source>
</evidence>
<dbReference type="FunFam" id="1.10.630.10:FF:000024">
    <property type="entry name" value="Allene oxide synthase, chloroplastic"/>
    <property type="match status" value="1"/>
</dbReference>
<dbReference type="GO" id="GO:0004497">
    <property type="term" value="F:monooxygenase activity"/>
    <property type="evidence" value="ECO:0007669"/>
    <property type="project" value="InterPro"/>
</dbReference>
<keyword evidence="9" id="KW-0275">Fatty acid biosynthesis</keyword>
<evidence type="ECO:0008006" key="15">
    <source>
        <dbReference type="Google" id="ProtNLM"/>
    </source>
</evidence>
<evidence type="ECO:0000256" key="5">
    <source>
        <dbReference type="ARBA" id="ARBA00022767"/>
    </source>
</evidence>
<evidence type="ECO:0000313" key="13">
    <source>
        <dbReference type="EMBL" id="KAK9271128.1"/>
    </source>
</evidence>
<evidence type="ECO:0000256" key="6">
    <source>
        <dbReference type="ARBA" id="ARBA00022832"/>
    </source>
</evidence>
<keyword evidence="14" id="KW-1185">Reference proteome</keyword>
<dbReference type="Gene3D" id="1.10.630.10">
    <property type="entry name" value="Cytochrome P450"/>
    <property type="match status" value="1"/>
</dbReference>
<dbReference type="Pfam" id="PF00067">
    <property type="entry name" value="p450"/>
    <property type="match status" value="1"/>
</dbReference>
<keyword evidence="7 11" id="KW-0408">Iron</keyword>
<dbReference type="InterPro" id="IPR002403">
    <property type="entry name" value="Cyt_P450_E_grp-IV"/>
</dbReference>
<comment type="caution">
    <text evidence="13">The sequence shown here is derived from an EMBL/GenBank/DDBJ whole genome shotgun (WGS) entry which is preliminary data.</text>
</comment>
<keyword evidence="5" id="KW-0925">Oxylipin biosynthesis</keyword>
<organism evidence="13 14">
    <name type="scientific">Liquidambar formosana</name>
    <name type="common">Formosan gum</name>
    <dbReference type="NCBI Taxonomy" id="63359"/>
    <lineage>
        <taxon>Eukaryota</taxon>
        <taxon>Viridiplantae</taxon>
        <taxon>Streptophyta</taxon>
        <taxon>Embryophyta</taxon>
        <taxon>Tracheophyta</taxon>
        <taxon>Spermatophyta</taxon>
        <taxon>Magnoliopsida</taxon>
        <taxon>eudicotyledons</taxon>
        <taxon>Gunneridae</taxon>
        <taxon>Pentapetalae</taxon>
        <taxon>Saxifragales</taxon>
        <taxon>Altingiaceae</taxon>
        <taxon>Liquidambar</taxon>
    </lineage>
</organism>
<sequence>MASSTLAFPSLHPQLPSNRRSSKPSTRRLIVRTITASVSEKPSVPPASSTPAPTPVPNKLPVRRIPGNYGFPFIGPIKDRLDYFYNQGRDEYFKSKSQKYQSTVFRANMPPGPFISQNPNVIVLLDGKSFPILFDVTKVEKKDLFTGTYMPSTELTGGYRILSYLDPSEPSHEKLKRLMFFLLQSRRDKVMPEFHASYTECFETLESELAAKGKASFGDANNSAAFNFLARSLYGTNPADTKLGLDGPTLVQKWVLFQISPLLTLGLPKLLEDVVLHSFRLPAFLVKSDYQRLYDFFYESSTAVLDEAEKMGISREEACHNLLFATCFNSFGGMNIFFPNVMKWVGRGGVQLHTRLAEEIRSAVRSNGGKLTMAAMEQMPLMKSVVYECLRIEPPVALQYGKAKRDLVIESHDAAFEVKEGEMMFGYQPFATKDPKIFERSEEFVADRFVGEGEKLLKHVLWSNGPETESPSLGNKQCAGKDFVVLVSRLLVVELFLRYDSFEIEVGTSALGASVTLKSLKRASF</sequence>
<dbReference type="GO" id="GO:0009535">
    <property type="term" value="C:chloroplast thylakoid membrane"/>
    <property type="evidence" value="ECO:0007669"/>
    <property type="project" value="TreeGrafter"/>
</dbReference>
<dbReference type="CDD" id="cd11071">
    <property type="entry name" value="CYP74"/>
    <property type="match status" value="1"/>
</dbReference>
<dbReference type="SUPFAM" id="SSF48264">
    <property type="entry name" value="Cytochrome P450"/>
    <property type="match status" value="1"/>
</dbReference>
<keyword evidence="2" id="KW-0444">Lipid biosynthesis</keyword>
<dbReference type="GO" id="GO:0031408">
    <property type="term" value="P:oxylipin biosynthetic process"/>
    <property type="evidence" value="ECO:0007669"/>
    <property type="project" value="UniProtKB-KW"/>
</dbReference>
<reference evidence="13 14" key="1">
    <citation type="journal article" date="2024" name="Plant J.">
        <title>Genome sequences and population genomics reveal climatic adaptation and genomic divergence between two closely related sweetgum species.</title>
        <authorList>
            <person name="Xu W.Q."/>
            <person name="Ren C.Q."/>
            <person name="Zhang X.Y."/>
            <person name="Comes H.P."/>
            <person name="Liu X.H."/>
            <person name="Li Y.G."/>
            <person name="Kettle C.J."/>
            <person name="Jalonen R."/>
            <person name="Gaisberger H."/>
            <person name="Ma Y.Z."/>
            <person name="Qiu Y.X."/>
        </authorList>
    </citation>
    <scope>NUCLEOTIDE SEQUENCE [LARGE SCALE GENOMIC DNA]</scope>
    <source>
        <strain evidence="13">Hangzhou</strain>
    </source>
</reference>
<gene>
    <name evidence="13" type="ORF">L1049_026717</name>
</gene>
<evidence type="ECO:0000256" key="2">
    <source>
        <dbReference type="ARBA" id="ARBA00022516"/>
    </source>
</evidence>
<evidence type="ECO:0000313" key="14">
    <source>
        <dbReference type="Proteomes" id="UP001415857"/>
    </source>
</evidence>
<dbReference type="EMBL" id="JBBPBK010000014">
    <property type="protein sequence ID" value="KAK9271128.1"/>
    <property type="molecule type" value="Genomic_DNA"/>
</dbReference>
<dbReference type="GO" id="GO:0016705">
    <property type="term" value="F:oxidoreductase activity, acting on paired donors, with incorporation or reduction of molecular oxygen"/>
    <property type="evidence" value="ECO:0007669"/>
    <property type="project" value="InterPro"/>
</dbReference>
<dbReference type="InterPro" id="IPR036396">
    <property type="entry name" value="Cyt_P450_sf"/>
</dbReference>
<evidence type="ECO:0000256" key="1">
    <source>
        <dbReference type="ARBA" id="ARBA00010617"/>
    </source>
</evidence>
<name>A0AAP0NDW7_LIQFO</name>
<dbReference type="GO" id="GO:0009695">
    <property type="term" value="P:jasmonic acid biosynthetic process"/>
    <property type="evidence" value="ECO:0007669"/>
    <property type="project" value="TreeGrafter"/>
</dbReference>
<evidence type="ECO:0000256" key="4">
    <source>
        <dbReference type="ARBA" id="ARBA00022723"/>
    </source>
</evidence>
<dbReference type="PANTHER" id="PTHR24286:SF255">
    <property type="entry name" value="ALLENE OXIDE SYNTHASE, CHLOROPLASTIC"/>
    <property type="match status" value="1"/>
</dbReference>
<comment type="similarity">
    <text evidence="1">Belongs to the cytochrome P450 family.</text>
</comment>
<feature type="region of interest" description="Disordered" evidence="12">
    <location>
        <begin position="1"/>
        <end position="60"/>
    </location>
</feature>
<evidence type="ECO:0000256" key="8">
    <source>
        <dbReference type="ARBA" id="ARBA00023098"/>
    </source>
</evidence>
<dbReference type="Proteomes" id="UP001415857">
    <property type="component" value="Unassembled WGS sequence"/>
</dbReference>
<keyword evidence="6" id="KW-0276">Fatty acid metabolism</keyword>
<dbReference type="PANTHER" id="PTHR24286">
    <property type="entry name" value="CYTOCHROME P450 26"/>
    <property type="match status" value="1"/>
</dbReference>
<dbReference type="GO" id="GO:0020037">
    <property type="term" value="F:heme binding"/>
    <property type="evidence" value="ECO:0007669"/>
    <property type="project" value="InterPro"/>
</dbReference>
<evidence type="ECO:0000256" key="10">
    <source>
        <dbReference type="ARBA" id="ARBA00023239"/>
    </source>
</evidence>
<dbReference type="AlphaFoldDB" id="A0AAP0NDW7"/>
<keyword evidence="3 11" id="KW-0349">Heme</keyword>
<dbReference type="GO" id="GO:0016829">
    <property type="term" value="F:lyase activity"/>
    <property type="evidence" value="ECO:0007669"/>
    <property type="project" value="UniProtKB-KW"/>
</dbReference>
<protein>
    <recommendedName>
        <fullName evidence="15">Allene oxide synthase</fullName>
    </recommendedName>
</protein>
<keyword evidence="4 11" id="KW-0479">Metal-binding</keyword>
<evidence type="ECO:0000256" key="11">
    <source>
        <dbReference type="PIRSR" id="PIRSR602403-1"/>
    </source>
</evidence>
<accession>A0AAP0NDW7</accession>
<dbReference type="PRINTS" id="PR00465">
    <property type="entry name" value="EP450IV"/>
</dbReference>
<proteinExistence type="inferred from homology"/>
<dbReference type="GO" id="GO:0005506">
    <property type="term" value="F:iron ion binding"/>
    <property type="evidence" value="ECO:0007669"/>
    <property type="project" value="InterPro"/>
</dbReference>
<comment type="cofactor">
    <cofactor evidence="11">
        <name>heme</name>
        <dbReference type="ChEBI" id="CHEBI:30413"/>
    </cofactor>
</comment>
<dbReference type="GO" id="GO:0009941">
    <property type="term" value="C:chloroplast envelope"/>
    <property type="evidence" value="ECO:0007669"/>
    <property type="project" value="TreeGrafter"/>
</dbReference>
<feature type="binding site" description="axial binding residue" evidence="11">
    <location>
        <position position="478"/>
    </location>
    <ligand>
        <name>heme</name>
        <dbReference type="ChEBI" id="CHEBI:30413"/>
    </ligand>
    <ligandPart>
        <name>Fe</name>
        <dbReference type="ChEBI" id="CHEBI:18248"/>
    </ligandPart>
</feature>
<feature type="compositionally biased region" description="Basic residues" evidence="12">
    <location>
        <begin position="20"/>
        <end position="30"/>
    </location>
</feature>
<dbReference type="GO" id="GO:0016125">
    <property type="term" value="P:sterol metabolic process"/>
    <property type="evidence" value="ECO:0007669"/>
    <property type="project" value="TreeGrafter"/>
</dbReference>
<dbReference type="InterPro" id="IPR001128">
    <property type="entry name" value="Cyt_P450"/>
</dbReference>
<keyword evidence="8" id="KW-0443">Lipid metabolism</keyword>